<dbReference type="InterPro" id="IPR036388">
    <property type="entry name" value="WH-like_DNA-bd_sf"/>
</dbReference>
<keyword evidence="7" id="KW-1185">Reference proteome</keyword>
<dbReference type="Proteomes" id="UP001565243">
    <property type="component" value="Unassembled WGS sequence"/>
</dbReference>
<dbReference type="RefSeq" id="WP_301250598.1">
    <property type="nucleotide sequence ID" value="NZ_JBGFFX010000011.1"/>
</dbReference>
<keyword evidence="3" id="KW-0238">DNA-binding</keyword>
<dbReference type="Pfam" id="PF00126">
    <property type="entry name" value="HTH_1"/>
    <property type="match status" value="1"/>
</dbReference>
<comment type="caution">
    <text evidence="6">The sequence shown here is derived from an EMBL/GenBank/DDBJ whole genome shotgun (WGS) entry which is preliminary data.</text>
</comment>
<dbReference type="EMBL" id="JBGFFX010000011">
    <property type="protein sequence ID" value="MEY8772095.1"/>
    <property type="molecule type" value="Genomic_DNA"/>
</dbReference>
<organism evidence="6 7">
    <name type="scientific">Erwinia aeris</name>
    <dbReference type="NCBI Taxonomy" id="3239803"/>
    <lineage>
        <taxon>Bacteria</taxon>
        <taxon>Pseudomonadati</taxon>
        <taxon>Pseudomonadota</taxon>
        <taxon>Gammaproteobacteria</taxon>
        <taxon>Enterobacterales</taxon>
        <taxon>Erwiniaceae</taxon>
        <taxon>Erwinia</taxon>
    </lineage>
</organism>
<dbReference type="PANTHER" id="PTHR30537">
    <property type="entry name" value="HTH-TYPE TRANSCRIPTIONAL REGULATOR"/>
    <property type="match status" value="1"/>
</dbReference>
<dbReference type="Gene3D" id="1.10.10.10">
    <property type="entry name" value="Winged helix-like DNA-binding domain superfamily/Winged helix DNA-binding domain"/>
    <property type="match status" value="1"/>
</dbReference>
<protein>
    <submittedName>
        <fullName evidence="6">LysR family transcriptional regulator</fullName>
    </submittedName>
</protein>
<reference evidence="6 7" key="1">
    <citation type="submission" date="2024-07" db="EMBL/GenBank/DDBJ databases">
        <authorList>
            <person name="Hebao G."/>
        </authorList>
    </citation>
    <scope>NUCLEOTIDE SEQUENCE [LARGE SCALE GENOMIC DNA]</scope>
    <source>
        <strain evidence="6 7">ACCC 02193</strain>
    </source>
</reference>
<dbReference type="SUPFAM" id="SSF46785">
    <property type="entry name" value="Winged helix' DNA-binding domain"/>
    <property type="match status" value="1"/>
</dbReference>
<dbReference type="Pfam" id="PF03466">
    <property type="entry name" value="LysR_substrate"/>
    <property type="match status" value="1"/>
</dbReference>
<dbReference type="PROSITE" id="PS50931">
    <property type="entry name" value="HTH_LYSR"/>
    <property type="match status" value="1"/>
</dbReference>
<dbReference type="InterPro" id="IPR005119">
    <property type="entry name" value="LysR_subst-bd"/>
</dbReference>
<feature type="domain" description="HTH lysR-type" evidence="5">
    <location>
        <begin position="10"/>
        <end position="67"/>
    </location>
</feature>
<dbReference type="CDD" id="cd08479">
    <property type="entry name" value="PBP2_CrgA_like_9"/>
    <property type="match status" value="1"/>
</dbReference>
<evidence type="ECO:0000313" key="7">
    <source>
        <dbReference type="Proteomes" id="UP001565243"/>
    </source>
</evidence>
<proteinExistence type="inferred from homology"/>
<name>A0ABV4EAZ0_9GAMM</name>
<sequence length="310" mass="34699">MLTKGKELATTSEDLRFFTHVARLTSLTEVARELGLSLPAVSKRLTQLEEKLGVQLVRRTTRRLELTPEGLLYAEGAEPILSQLAQLEEELGGESAMLHGTLHINASFGFGRRYVAPLVSDFAAQHPALTLNLQLSSQPLNFLNAGIDVDIRVGSVPDSRLIARRIAANYRVVCASPDYLARYGVPQRVEDLAQHNCIVLRQHESDAAIWRFSKAGKEHRQKVQGSLTTNDGEVAMRLALDGHGLILRSWWDAREAILAGKLVQVLTSYQLPSADIYAVYAHSRQTPKRIRCFTDYLHERFEALFTDEKK</sequence>
<dbReference type="PANTHER" id="PTHR30537:SF5">
    <property type="entry name" value="HTH-TYPE TRANSCRIPTIONAL ACTIVATOR TTDR-RELATED"/>
    <property type="match status" value="1"/>
</dbReference>
<keyword evidence="2" id="KW-0805">Transcription regulation</keyword>
<gene>
    <name evidence="6" type="ORF">AB6T85_16960</name>
</gene>
<evidence type="ECO:0000313" key="6">
    <source>
        <dbReference type="EMBL" id="MEY8772095.1"/>
    </source>
</evidence>
<dbReference type="Gene3D" id="3.40.190.290">
    <property type="match status" value="1"/>
</dbReference>
<comment type="similarity">
    <text evidence="1">Belongs to the LysR transcriptional regulatory family.</text>
</comment>
<keyword evidence="4" id="KW-0804">Transcription</keyword>
<dbReference type="SUPFAM" id="SSF53850">
    <property type="entry name" value="Periplasmic binding protein-like II"/>
    <property type="match status" value="1"/>
</dbReference>
<evidence type="ECO:0000256" key="3">
    <source>
        <dbReference type="ARBA" id="ARBA00023125"/>
    </source>
</evidence>
<evidence type="ECO:0000259" key="5">
    <source>
        <dbReference type="PROSITE" id="PS50931"/>
    </source>
</evidence>
<accession>A0ABV4EAZ0</accession>
<evidence type="ECO:0000256" key="4">
    <source>
        <dbReference type="ARBA" id="ARBA00023163"/>
    </source>
</evidence>
<dbReference type="InterPro" id="IPR058163">
    <property type="entry name" value="LysR-type_TF_proteobact-type"/>
</dbReference>
<evidence type="ECO:0000256" key="2">
    <source>
        <dbReference type="ARBA" id="ARBA00023015"/>
    </source>
</evidence>
<dbReference type="InterPro" id="IPR000847">
    <property type="entry name" value="LysR_HTH_N"/>
</dbReference>
<dbReference type="InterPro" id="IPR036390">
    <property type="entry name" value="WH_DNA-bd_sf"/>
</dbReference>
<evidence type="ECO:0000256" key="1">
    <source>
        <dbReference type="ARBA" id="ARBA00009437"/>
    </source>
</evidence>